<keyword evidence="3" id="KW-1185">Reference proteome</keyword>
<accession>A0ABW1CVJ9</accession>
<evidence type="ECO:0000313" key="3">
    <source>
        <dbReference type="Proteomes" id="UP001596058"/>
    </source>
</evidence>
<dbReference type="Pfam" id="PF16289">
    <property type="entry name" value="PIN_12"/>
    <property type="match status" value="1"/>
</dbReference>
<evidence type="ECO:0000313" key="2">
    <source>
        <dbReference type="EMBL" id="MFC5828975.1"/>
    </source>
</evidence>
<feature type="domain" description="DUF4935" evidence="1">
    <location>
        <begin position="11"/>
        <end position="169"/>
    </location>
</feature>
<dbReference type="RefSeq" id="WP_379518475.1">
    <property type="nucleotide sequence ID" value="NZ_JBHSPA010000045.1"/>
</dbReference>
<proteinExistence type="predicted"/>
<sequence>MNELSMRKICVLIDTNIWRSETLLRTPLGVALLYAVRQNDAKLGMPEVIKREIKKQILQSGMEAFDRMVKSGRLLQRLLNSSVDPLLSSRSPERKIEQAIQDRLIELQPLMIHVPLTLDHVRRALDRVDAGLPPSGGRKQQYKDCLIWEAARDLATDYVVYIVSQDAAFFENKSLAKALFRECSQEGFEIKAFPSLQDVLVDLAPAVPNIDRDALSRLVAAEALSSATAMLKSLRGFTLGDLLNLDVKVFGTEDPSRLSATFEAAYNLSGSPQDPKYGYVDAVFNASLKVSGSFTLIPASDQLLDFIGYHGVFSWAGPDGISREMYTILTSSGKSTLTIGPAIRAMPDGASFDFATNVINVLDEG</sequence>
<evidence type="ECO:0000259" key="1">
    <source>
        <dbReference type="Pfam" id="PF16289"/>
    </source>
</evidence>
<dbReference type="InterPro" id="IPR032557">
    <property type="entry name" value="DUF4935"/>
</dbReference>
<gene>
    <name evidence="2" type="ORF">ACFPZ3_34370</name>
</gene>
<comment type="caution">
    <text evidence="2">The sequence shown here is derived from an EMBL/GenBank/DDBJ whole genome shotgun (WGS) entry which is preliminary data.</text>
</comment>
<protein>
    <submittedName>
        <fullName evidence="2">PIN domain-containing protein</fullName>
    </submittedName>
</protein>
<dbReference type="EMBL" id="JBHSPA010000045">
    <property type="protein sequence ID" value="MFC5828975.1"/>
    <property type="molecule type" value="Genomic_DNA"/>
</dbReference>
<organism evidence="2 3">
    <name type="scientific">Nonomuraea insulae</name>
    <dbReference type="NCBI Taxonomy" id="1616787"/>
    <lineage>
        <taxon>Bacteria</taxon>
        <taxon>Bacillati</taxon>
        <taxon>Actinomycetota</taxon>
        <taxon>Actinomycetes</taxon>
        <taxon>Streptosporangiales</taxon>
        <taxon>Streptosporangiaceae</taxon>
        <taxon>Nonomuraea</taxon>
    </lineage>
</organism>
<name>A0ABW1CVJ9_9ACTN</name>
<reference evidence="3" key="1">
    <citation type="journal article" date="2019" name="Int. J. Syst. Evol. Microbiol.">
        <title>The Global Catalogue of Microorganisms (GCM) 10K type strain sequencing project: providing services to taxonomists for standard genome sequencing and annotation.</title>
        <authorList>
            <consortium name="The Broad Institute Genomics Platform"/>
            <consortium name="The Broad Institute Genome Sequencing Center for Infectious Disease"/>
            <person name="Wu L."/>
            <person name="Ma J."/>
        </authorList>
    </citation>
    <scope>NUCLEOTIDE SEQUENCE [LARGE SCALE GENOMIC DNA]</scope>
    <source>
        <strain evidence="3">CCUG 53903</strain>
    </source>
</reference>
<dbReference type="Proteomes" id="UP001596058">
    <property type="component" value="Unassembled WGS sequence"/>
</dbReference>